<evidence type="ECO:0000256" key="4">
    <source>
        <dbReference type="ARBA" id="ARBA00022840"/>
    </source>
</evidence>
<keyword evidence="4" id="KW-0067">ATP-binding</keyword>
<gene>
    <name evidence="8" type="ORF">N47_J02250</name>
</gene>
<dbReference type="CDD" id="cd00009">
    <property type="entry name" value="AAA"/>
    <property type="match status" value="1"/>
</dbReference>
<dbReference type="InterPro" id="IPR000523">
    <property type="entry name" value="Mg_chelatse_chII-like_cat_dom"/>
</dbReference>
<proteinExistence type="inferred from homology"/>
<protein>
    <recommendedName>
        <fullName evidence="5">Mg-protoporphyrin IX chelatase</fullName>
    </recommendedName>
</protein>
<dbReference type="PANTHER" id="PTHR32039:SF9">
    <property type="entry name" value="MAGNESIUM-CHELATASE SUBUNIT CHLI-2, CHLOROPLASTIC"/>
    <property type="match status" value="1"/>
</dbReference>
<dbReference type="PANTHER" id="PTHR32039">
    <property type="entry name" value="MAGNESIUM-CHELATASE SUBUNIT CHLI"/>
    <property type="match status" value="1"/>
</dbReference>
<comment type="similarity">
    <text evidence="2">Belongs to the Mg-chelatase subunits D/I family.</text>
</comment>
<evidence type="ECO:0000256" key="3">
    <source>
        <dbReference type="ARBA" id="ARBA00022741"/>
    </source>
</evidence>
<evidence type="ECO:0000256" key="2">
    <source>
        <dbReference type="ARBA" id="ARBA00005799"/>
    </source>
</evidence>
<dbReference type="EMBL" id="FR695872">
    <property type="protein sequence ID" value="CBX29244.1"/>
    <property type="molecule type" value="Genomic_DNA"/>
</dbReference>
<dbReference type="Pfam" id="PF17863">
    <property type="entry name" value="AAA_lid_2"/>
    <property type="match status" value="1"/>
</dbReference>
<organism evidence="8">
    <name type="scientific">uncultured Desulfobacterium sp</name>
    <dbReference type="NCBI Taxonomy" id="201089"/>
    <lineage>
        <taxon>Bacteria</taxon>
        <taxon>Pseudomonadati</taxon>
        <taxon>Thermodesulfobacteriota</taxon>
        <taxon>Desulfobacteria</taxon>
        <taxon>Desulfobacterales</taxon>
        <taxon>Desulfobacteriaceae</taxon>
        <taxon>Desulfobacterium</taxon>
        <taxon>environmental samples</taxon>
    </lineage>
</organism>
<dbReference type="Pfam" id="PF01078">
    <property type="entry name" value="Mg_chelatase"/>
    <property type="match status" value="1"/>
</dbReference>
<dbReference type="Gene3D" id="3.40.50.300">
    <property type="entry name" value="P-loop containing nucleotide triphosphate hydrolases"/>
    <property type="match status" value="1"/>
</dbReference>
<evidence type="ECO:0000259" key="7">
    <source>
        <dbReference type="SMART" id="SM00382"/>
    </source>
</evidence>
<reference evidence="8" key="1">
    <citation type="journal article" date="2011" name="Environ. Microbiol.">
        <title>Genomic insights into the metabolic potential of the polycyclic aromatic hydrocarbon degrading sulfate-reducing Deltaproteobacterium N47.</title>
        <authorList>
            <person name="Bergmann F."/>
            <person name="Selesi D."/>
            <person name="Weinmaier T."/>
            <person name="Tischler P."/>
            <person name="Rattei T."/>
            <person name="Meckenstock R.U."/>
        </authorList>
    </citation>
    <scope>NUCLEOTIDE SEQUENCE</scope>
</reference>
<dbReference type="InterPro" id="IPR045006">
    <property type="entry name" value="CHLI-like"/>
</dbReference>
<feature type="domain" description="AAA+ ATPase" evidence="7">
    <location>
        <begin position="30"/>
        <end position="217"/>
    </location>
</feature>
<dbReference type="Gene3D" id="1.10.8.80">
    <property type="entry name" value="Magnesium chelatase subunit I, C-Terminal domain"/>
    <property type="match status" value="1"/>
</dbReference>
<dbReference type="SUPFAM" id="SSF52540">
    <property type="entry name" value="P-loop containing nucleoside triphosphate hydrolases"/>
    <property type="match status" value="1"/>
</dbReference>
<evidence type="ECO:0000313" key="8">
    <source>
        <dbReference type="EMBL" id="CBX29244.1"/>
    </source>
</evidence>
<dbReference type="InterPro" id="IPR041628">
    <property type="entry name" value="ChlI/MoxR_AAA_lid"/>
</dbReference>
<dbReference type="GO" id="GO:0005524">
    <property type="term" value="F:ATP binding"/>
    <property type="evidence" value="ECO:0007669"/>
    <property type="project" value="UniProtKB-KW"/>
</dbReference>
<name>E1YFA0_9BACT</name>
<dbReference type="InterPro" id="IPR003593">
    <property type="entry name" value="AAA+_ATPase"/>
</dbReference>
<evidence type="ECO:0000256" key="1">
    <source>
        <dbReference type="ARBA" id="ARBA00004800"/>
    </source>
</evidence>
<dbReference type="SMART" id="SM00382">
    <property type="entry name" value="AAA"/>
    <property type="match status" value="1"/>
</dbReference>
<sequence>MNQKSVYPFVAIVGQDKMKLALILNIINPTLSGVLIRGEKGTAKSTAVRALAEILPAIEMVRDCPFQLSANETHEVCRECARTACHRKMEPPEPGETVKRGIRVVELPVGATEDRVVGTMDMEHALKKGEKRVEPGILAAAHRGILYVDEVNLLDDHVVDVLLDSAAMGVNTIEREGVSFSHPARFTLVGTMNPEEGELRPQLLDRFGLCVNIGGINDSNARVAIMERRLAFDESPESFCGLWEDESRILVEKIEKAIALYPDVIIDRPLLYEIAGYCLDVGVDGHRGDIIILKVAKTLAAYNGRTRVTKDDIGVAAELALPHRIRRQPLQDIVVDVETLRRQKQAIQKAGV</sequence>
<accession>E1YFA0</accession>
<dbReference type="AlphaFoldDB" id="E1YFA0"/>
<comment type="pathway">
    <text evidence="1">Porphyrin-containing compound metabolism; bacteriochlorophyll biosynthesis.</text>
</comment>
<dbReference type="InterPro" id="IPR027417">
    <property type="entry name" value="P-loop_NTPase"/>
</dbReference>
<evidence type="ECO:0000256" key="5">
    <source>
        <dbReference type="ARBA" id="ARBA00030759"/>
    </source>
</evidence>
<comment type="function">
    <text evidence="6">Involved in bacteriochlorophyll biosynthesis; introduces a magnesium ion into protoporphyrin IX to yield Mg-protoporphyrin IX.</text>
</comment>
<evidence type="ECO:0000256" key="6">
    <source>
        <dbReference type="ARBA" id="ARBA00053551"/>
    </source>
</evidence>
<keyword evidence="3" id="KW-0547">Nucleotide-binding</keyword>